<keyword evidence="3" id="KW-1185">Reference proteome</keyword>
<dbReference type="EMBL" id="KZ824668">
    <property type="protein sequence ID" value="RAK74410.1"/>
    <property type="molecule type" value="Genomic_DNA"/>
</dbReference>
<evidence type="ECO:0000313" key="2">
    <source>
        <dbReference type="EMBL" id="RAK74410.1"/>
    </source>
</evidence>
<name>A0A8G1RMB8_9EURO</name>
<organism evidence="2 3">
    <name type="scientific">Aspergillus fijiensis CBS 313.89</name>
    <dbReference type="NCBI Taxonomy" id="1448319"/>
    <lineage>
        <taxon>Eukaryota</taxon>
        <taxon>Fungi</taxon>
        <taxon>Dikarya</taxon>
        <taxon>Ascomycota</taxon>
        <taxon>Pezizomycotina</taxon>
        <taxon>Eurotiomycetes</taxon>
        <taxon>Eurotiomycetidae</taxon>
        <taxon>Eurotiales</taxon>
        <taxon>Aspergillaceae</taxon>
        <taxon>Aspergillus</taxon>
    </lineage>
</organism>
<proteinExistence type="predicted"/>
<sequence>MDFPWPPPSPPSGSNASLADELPDYSTSPTVWLAAVARKVYPASDCYHGWDIQITTEAAAPASSSEDHHSTPRCDVITISHSASRTVLILVAGPDDDEVSLESPRSEAEEKADATAIIWQRRRACLQQQWERHNLGDESDETKAPSIHGAVLVRGQLIFGEYPGSASPSWVNTTDNDAPLEPWRLSENEGRAWFADKLLEIRLSAGEPRYEVAYWVWTKLGLSYADWLNLGKYDPLEFE</sequence>
<gene>
    <name evidence="2" type="ORF">BO72DRAFT_461225</name>
</gene>
<protein>
    <submittedName>
        <fullName evidence="2">Uncharacterized protein</fullName>
    </submittedName>
</protein>
<feature type="compositionally biased region" description="Pro residues" evidence="1">
    <location>
        <begin position="1"/>
        <end position="11"/>
    </location>
</feature>
<reference evidence="2 3" key="1">
    <citation type="submission" date="2018-02" db="EMBL/GenBank/DDBJ databases">
        <title>The genomes of Aspergillus section Nigri reveals drivers in fungal speciation.</title>
        <authorList>
            <consortium name="DOE Joint Genome Institute"/>
            <person name="Vesth T.C."/>
            <person name="Nybo J."/>
            <person name="Theobald S."/>
            <person name="Brandl J."/>
            <person name="Frisvad J.C."/>
            <person name="Nielsen K.F."/>
            <person name="Lyhne E.K."/>
            <person name="Kogle M.E."/>
            <person name="Kuo A."/>
            <person name="Riley R."/>
            <person name="Clum A."/>
            <person name="Nolan M."/>
            <person name="Lipzen A."/>
            <person name="Salamov A."/>
            <person name="Henrissat B."/>
            <person name="Wiebenga A."/>
            <person name="De vries R.P."/>
            <person name="Grigoriev I.V."/>
            <person name="Mortensen U.H."/>
            <person name="Andersen M.R."/>
            <person name="Baker S.E."/>
        </authorList>
    </citation>
    <scope>NUCLEOTIDE SEQUENCE [LARGE SCALE GENOMIC DNA]</scope>
    <source>
        <strain evidence="2 3">CBS 313.89</strain>
    </source>
</reference>
<dbReference type="Proteomes" id="UP000249789">
    <property type="component" value="Unassembled WGS sequence"/>
</dbReference>
<dbReference type="AlphaFoldDB" id="A0A8G1RMB8"/>
<dbReference type="RefSeq" id="XP_040798420.1">
    <property type="nucleotide sequence ID" value="XM_040946512.1"/>
</dbReference>
<evidence type="ECO:0000313" key="3">
    <source>
        <dbReference type="Proteomes" id="UP000249789"/>
    </source>
</evidence>
<accession>A0A8G1RMB8</accession>
<dbReference type="GeneID" id="63863845"/>
<evidence type="ECO:0000256" key="1">
    <source>
        <dbReference type="SAM" id="MobiDB-lite"/>
    </source>
</evidence>
<feature type="region of interest" description="Disordered" evidence="1">
    <location>
        <begin position="1"/>
        <end position="21"/>
    </location>
</feature>
<dbReference type="VEuPathDB" id="FungiDB:BO72DRAFT_461225"/>
<dbReference type="OrthoDB" id="4504896at2759"/>